<dbReference type="SUPFAM" id="SSF81321">
    <property type="entry name" value="Family A G protein-coupled receptor-like"/>
    <property type="match status" value="1"/>
</dbReference>
<dbReference type="Gene3D" id="1.20.1070.10">
    <property type="entry name" value="Rhodopsin 7-helix transmembrane proteins"/>
    <property type="match status" value="1"/>
</dbReference>
<dbReference type="Proteomes" id="UP000789706">
    <property type="component" value="Unassembled WGS sequence"/>
</dbReference>
<evidence type="ECO:0000256" key="4">
    <source>
        <dbReference type="ARBA" id="ARBA00023136"/>
    </source>
</evidence>
<gene>
    <name evidence="6" type="ORF">DEBURN_LOCUS7120</name>
</gene>
<keyword evidence="4 5" id="KW-0472">Membrane</keyword>
<dbReference type="EMBL" id="CAJVPK010000817">
    <property type="protein sequence ID" value="CAG8551463.1"/>
    <property type="molecule type" value="Genomic_DNA"/>
</dbReference>
<keyword evidence="7" id="KW-1185">Reference proteome</keyword>
<feature type="transmembrane region" description="Helical" evidence="5">
    <location>
        <begin position="158"/>
        <end position="178"/>
    </location>
</feature>
<keyword evidence="2 5" id="KW-0812">Transmembrane</keyword>
<evidence type="ECO:0000256" key="2">
    <source>
        <dbReference type="ARBA" id="ARBA00022692"/>
    </source>
</evidence>
<organism evidence="6 7">
    <name type="scientific">Diversispora eburnea</name>
    <dbReference type="NCBI Taxonomy" id="1213867"/>
    <lineage>
        <taxon>Eukaryota</taxon>
        <taxon>Fungi</taxon>
        <taxon>Fungi incertae sedis</taxon>
        <taxon>Mucoromycota</taxon>
        <taxon>Glomeromycotina</taxon>
        <taxon>Glomeromycetes</taxon>
        <taxon>Diversisporales</taxon>
        <taxon>Diversisporaceae</taxon>
        <taxon>Diversispora</taxon>
    </lineage>
</organism>
<feature type="transmembrane region" description="Helical" evidence="5">
    <location>
        <begin position="63"/>
        <end position="83"/>
    </location>
</feature>
<evidence type="ECO:0000256" key="1">
    <source>
        <dbReference type="ARBA" id="ARBA00004141"/>
    </source>
</evidence>
<dbReference type="GO" id="GO:0005886">
    <property type="term" value="C:plasma membrane"/>
    <property type="evidence" value="ECO:0007669"/>
    <property type="project" value="TreeGrafter"/>
</dbReference>
<name>A0A9N9FQZ2_9GLOM</name>
<protein>
    <submittedName>
        <fullName evidence="6">2015_t:CDS:1</fullName>
    </submittedName>
</protein>
<dbReference type="AlphaFoldDB" id="A0A9N9FQZ2"/>
<evidence type="ECO:0000256" key="3">
    <source>
        <dbReference type="ARBA" id="ARBA00022989"/>
    </source>
</evidence>
<dbReference type="PANTHER" id="PTHR23112">
    <property type="entry name" value="G PROTEIN-COUPLED RECEPTOR 157-RELATED"/>
    <property type="match status" value="1"/>
</dbReference>
<comment type="subcellular location">
    <subcellularLocation>
        <location evidence="1">Membrane</location>
        <topology evidence="1">Multi-pass membrane protein</topology>
    </subcellularLocation>
</comment>
<feature type="transmembrane region" description="Helical" evidence="5">
    <location>
        <begin position="89"/>
        <end position="116"/>
    </location>
</feature>
<keyword evidence="3 5" id="KW-1133">Transmembrane helix</keyword>
<feature type="transmembrane region" description="Helical" evidence="5">
    <location>
        <begin position="24"/>
        <end position="43"/>
    </location>
</feature>
<evidence type="ECO:0000256" key="5">
    <source>
        <dbReference type="SAM" id="Phobius"/>
    </source>
</evidence>
<feature type="transmembrane region" description="Helical" evidence="5">
    <location>
        <begin position="190"/>
        <end position="211"/>
    </location>
</feature>
<comment type="caution">
    <text evidence="6">The sequence shown here is derived from an EMBL/GenBank/DDBJ whole genome shotgun (WGS) entry which is preliminary data.</text>
</comment>
<evidence type="ECO:0000313" key="6">
    <source>
        <dbReference type="EMBL" id="CAG8551463.1"/>
    </source>
</evidence>
<reference evidence="6" key="1">
    <citation type="submission" date="2021-06" db="EMBL/GenBank/DDBJ databases">
        <authorList>
            <person name="Kallberg Y."/>
            <person name="Tangrot J."/>
            <person name="Rosling A."/>
        </authorList>
    </citation>
    <scope>NUCLEOTIDE SEQUENCE</scope>
    <source>
        <strain evidence="6">AZ414A</strain>
    </source>
</reference>
<sequence length="284" mass="32504">MDGYNLDSKNSLNLTLEEIKYRNGMIAIVSFSTVGFMFSYYWIHVGRIKVGVFCDIQGILINLGDVSSAFWTFVICIHTYMIVVHSYEYPHIVLSSVISVWLINIIIIVSMASFYFQRDSPPFFASAGGSWCWISDQYKRKTDHRVYKKALQSVNKKLIWYPFVYFTLVFPLALQRIYTLSGRQISEGYLILAACIFSSAGLVNAIIYGITRHLVSIPKLRHRRTHEGIFSNDFSSSRLTSRTSTQIINSNKNFVNTTQQIQVSSIKSKSSVELSDQEMNTDEQ</sequence>
<dbReference type="GO" id="GO:0004930">
    <property type="term" value="F:G protein-coupled receptor activity"/>
    <property type="evidence" value="ECO:0007669"/>
    <property type="project" value="TreeGrafter"/>
</dbReference>
<accession>A0A9N9FQZ2</accession>
<proteinExistence type="predicted"/>
<dbReference type="GO" id="GO:0007189">
    <property type="term" value="P:adenylate cyclase-activating G protein-coupled receptor signaling pathway"/>
    <property type="evidence" value="ECO:0007669"/>
    <property type="project" value="TreeGrafter"/>
</dbReference>
<dbReference type="OrthoDB" id="100006at2759"/>
<dbReference type="PANTHER" id="PTHR23112:SF37">
    <property type="entry name" value="G PROTEIN-COUPLED RECEPTOR GPR1"/>
    <property type="match status" value="1"/>
</dbReference>
<evidence type="ECO:0000313" key="7">
    <source>
        <dbReference type="Proteomes" id="UP000789706"/>
    </source>
</evidence>